<dbReference type="SMART" id="SM00404">
    <property type="entry name" value="PTPc_motif"/>
    <property type="match status" value="1"/>
</dbReference>
<feature type="compositionally biased region" description="Basic and acidic residues" evidence="5">
    <location>
        <begin position="344"/>
        <end position="353"/>
    </location>
</feature>
<dbReference type="AlphaFoldDB" id="A0A1B6K568"/>
<feature type="region of interest" description="Disordered" evidence="5">
    <location>
        <begin position="490"/>
        <end position="511"/>
    </location>
</feature>
<dbReference type="Pfam" id="PF00102">
    <property type="entry name" value="Y_phosphatase"/>
    <property type="match status" value="2"/>
</dbReference>
<feature type="compositionally biased region" description="Polar residues" evidence="5">
    <location>
        <begin position="605"/>
        <end position="630"/>
    </location>
</feature>
<dbReference type="InterPro" id="IPR000387">
    <property type="entry name" value="Tyr_Pase_dom"/>
</dbReference>
<dbReference type="InterPro" id="IPR000242">
    <property type="entry name" value="PTP_cat"/>
</dbReference>
<dbReference type="PANTHER" id="PTHR46198">
    <property type="entry name" value="PROTEIN-TYROSINE-PHOSPHATASE"/>
    <property type="match status" value="1"/>
</dbReference>
<gene>
    <name evidence="8" type="ORF">g.25007</name>
</gene>
<dbReference type="GO" id="GO:0005829">
    <property type="term" value="C:cytosol"/>
    <property type="evidence" value="ECO:0007669"/>
    <property type="project" value="TreeGrafter"/>
</dbReference>
<dbReference type="InterPro" id="IPR008356">
    <property type="entry name" value="Tyr_Pase_KIM-con"/>
</dbReference>
<dbReference type="PRINTS" id="PR00700">
    <property type="entry name" value="PRTYPHPHTASE"/>
</dbReference>
<feature type="compositionally biased region" description="Basic and acidic residues" evidence="5">
    <location>
        <begin position="390"/>
        <end position="401"/>
    </location>
</feature>
<dbReference type="SUPFAM" id="SSF52799">
    <property type="entry name" value="(Phosphotyrosine protein) phosphatases II"/>
    <property type="match status" value="2"/>
</dbReference>
<feature type="region of interest" description="Disordered" evidence="5">
    <location>
        <begin position="1"/>
        <end position="27"/>
    </location>
</feature>
<proteinExistence type="predicted"/>
<dbReference type="GO" id="GO:0007165">
    <property type="term" value="P:signal transduction"/>
    <property type="evidence" value="ECO:0007669"/>
    <property type="project" value="TreeGrafter"/>
</dbReference>
<feature type="region of interest" description="Disordered" evidence="5">
    <location>
        <begin position="331"/>
        <end position="404"/>
    </location>
</feature>
<keyword evidence="2" id="KW-0597">Phosphoprotein</keyword>
<feature type="compositionally biased region" description="Low complexity" evidence="5">
    <location>
        <begin position="648"/>
        <end position="659"/>
    </location>
</feature>
<name>A0A1B6K568_9HEMI</name>
<dbReference type="EC" id="3.1.3.48" evidence="1"/>
<dbReference type="InterPro" id="IPR029021">
    <property type="entry name" value="Prot-tyrosine_phosphatase-like"/>
</dbReference>
<dbReference type="GO" id="GO:0030054">
    <property type="term" value="C:cell junction"/>
    <property type="evidence" value="ECO:0007669"/>
    <property type="project" value="TreeGrafter"/>
</dbReference>
<feature type="region of interest" description="Disordered" evidence="5">
    <location>
        <begin position="529"/>
        <end position="549"/>
    </location>
</feature>
<dbReference type="GO" id="GO:0005886">
    <property type="term" value="C:plasma membrane"/>
    <property type="evidence" value="ECO:0007669"/>
    <property type="project" value="TreeGrafter"/>
</dbReference>
<accession>A0A1B6K568</accession>
<evidence type="ECO:0000256" key="4">
    <source>
        <dbReference type="ARBA" id="ARBA00022912"/>
    </source>
</evidence>
<evidence type="ECO:0000256" key="2">
    <source>
        <dbReference type="ARBA" id="ARBA00022553"/>
    </source>
</evidence>
<dbReference type="GO" id="GO:0019901">
    <property type="term" value="F:protein kinase binding"/>
    <property type="evidence" value="ECO:0007669"/>
    <property type="project" value="TreeGrafter"/>
</dbReference>
<dbReference type="InterPro" id="IPR016130">
    <property type="entry name" value="Tyr_Pase_AS"/>
</dbReference>
<feature type="compositionally biased region" description="Basic and acidic residues" evidence="5">
    <location>
        <begin position="10"/>
        <end position="22"/>
    </location>
</feature>
<evidence type="ECO:0000259" key="7">
    <source>
        <dbReference type="PROSITE" id="PS50056"/>
    </source>
</evidence>
<evidence type="ECO:0000256" key="3">
    <source>
        <dbReference type="ARBA" id="ARBA00022801"/>
    </source>
</evidence>
<dbReference type="GO" id="GO:0048666">
    <property type="term" value="P:neuron development"/>
    <property type="evidence" value="ECO:0007669"/>
    <property type="project" value="UniProtKB-ARBA"/>
</dbReference>
<protein>
    <recommendedName>
        <fullName evidence="1">protein-tyrosine-phosphatase</fullName>
        <ecNumber evidence="1">3.1.3.48</ecNumber>
    </recommendedName>
</protein>
<dbReference type="InterPro" id="IPR003595">
    <property type="entry name" value="Tyr_Pase_cat"/>
</dbReference>
<dbReference type="PROSITE" id="PS50055">
    <property type="entry name" value="TYR_PHOSPHATASE_PTP"/>
    <property type="match status" value="2"/>
</dbReference>
<feature type="domain" description="Tyrosine-protein phosphatase" evidence="6">
    <location>
        <begin position="159"/>
        <end position="322"/>
    </location>
</feature>
<evidence type="ECO:0000259" key="6">
    <source>
        <dbReference type="PROSITE" id="PS50055"/>
    </source>
</evidence>
<reference evidence="8" key="1">
    <citation type="submission" date="2015-11" db="EMBL/GenBank/DDBJ databases">
        <title>De novo transcriptome assembly of four potential Pierce s Disease insect vectors from Arizona vineyards.</title>
        <authorList>
            <person name="Tassone E.E."/>
        </authorList>
    </citation>
    <scope>NUCLEOTIDE SEQUENCE</scope>
</reference>
<dbReference type="PROSITE" id="PS00383">
    <property type="entry name" value="TYR_PHOSPHATASE_1"/>
    <property type="match status" value="1"/>
</dbReference>
<feature type="region of interest" description="Disordered" evidence="5">
    <location>
        <begin position="605"/>
        <end position="687"/>
    </location>
</feature>
<feature type="compositionally biased region" description="Polar residues" evidence="5">
    <location>
        <begin position="638"/>
        <end position="647"/>
    </location>
</feature>
<keyword evidence="3" id="KW-0378">Hydrolase</keyword>
<feature type="domain" description="Tyrosine specific protein phosphatases" evidence="7">
    <location>
        <begin position="682"/>
        <end position="770"/>
    </location>
</feature>
<evidence type="ECO:0000256" key="1">
    <source>
        <dbReference type="ARBA" id="ARBA00013064"/>
    </source>
</evidence>
<organism evidence="8">
    <name type="scientific">Homalodisca liturata</name>
    <dbReference type="NCBI Taxonomy" id="320908"/>
    <lineage>
        <taxon>Eukaryota</taxon>
        <taxon>Metazoa</taxon>
        <taxon>Ecdysozoa</taxon>
        <taxon>Arthropoda</taxon>
        <taxon>Hexapoda</taxon>
        <taxon>Insecta</taxon>
        <taxon>Pterygota</taxon>
        <taxon>Neoptera</taxon>
        <taxon>Paraneoptera</taxon>
        <taxon>Hemiptera</taxon>
        <taxon>Auchenorrhyncha</taxon>
        <taxon>Membracoidea</taxon>
        <taxon>Cicadellidae</taxon>
        <taxon>Cicadellinae</taxon>
        <taxon>Proconiini</taxon>
        <taxon>Homalodisca</taxon>
    </lineage>
</organism>
<evidence type="ECO:0000313" key="8">
    <source>
        <dbReference type="EMBL" id="JAT06607.1"/>
    </source>
</evidence>
<feature type="domain" description="Tyrosine-protein phosphatase" evidence="6">
    <location>
        <begin position="662"/>
        <end position="779"/>
    </location>
</feature>
<keyword evidence="4" id="KW-0904">Protein phosphatase</keyword>
<dbReference type="PRINTS" id="PR01778">
    <property type="entry name" value="KIMPTPASE"/>
</dbReference>
<dbReference type="Gene3D" id="3.90.190.10">
    <property type="entry name" value="Protein tyrosine phosphatase superfamily"/>
    <property type="match status" value="2"/>
</dbReference>
<dbReference type="PANTHER" id="PTHR46198:SF4">
    <property type="entry name" value="PROTEIN-TYROSINE-PHOSPHATASE"/>
    <property type="match status" value="1"/>
</dbReference>
<sequence>MSSTSSSGSDKVETGDEQEPHPEGGQWIYHPVIRPVTTEQCETLPIVPVQSQASRAILPEVMTAHSVAGEERREPVRIKAKGLLERRGSSASLTIDLLHPSQENLSVTPTRECTAEEYLLSVGNVLSRGQLRNCLKDARALHKEFWDLPLNHPDKLEIPGSGSKNRYRTIIPNENTRVHLPTETASDPLTGYINANYIRGYDGEEKAFIATQGPLANTVGDFWHMVWSEHSPVIVMITKLMEKNRAKCELYFPIDPGATEVYSDIAVTVLSIVVKDGYIIRHFGLQKGDEIQRVTHFWFDSWPDHKTPANAHSLLCLAKDVEAYRFKDVQRGSTSSWPHSPKPVKSDEAKAEQTDLLSPCPEAASPPSLKETSPVLNFGRLEFKDDEPDKELRTSPAKSDDDNLILLNQTESSDSGSAFQPTIETINVEISSDPEKMEYKIVPVLQADKLNSPTFYDRSLYSNDDVFQVGSLPQKSPVQARVQLENIRSRSVEAAPTSLSSSHKSDDQKSAPSEFFDFDKLTIAQEAVVTSTDESVSSEDRKKSLETSENLPDSFEKKIYRGITCTSSPNWTSDASPNLTHSFDKSTSKLSVDSLSWGGLDIMSPNLTSSEKSPNRTQSSIESPVTQSSSEGRRWPRSSDSSKQWTRSSQGSSGWAQSSEDSPWWFDKDQEPENTSNARSPREWLEKSPLLSRRSREGSVNFLWSDLPRGQAAGPVIVHCSAGIGRTGCFIAICVGVSQLLGENNVDILGIVCRMRYDRGGMVQTAEQYEFIHRALALFERSLPDQSGE</sequence>
<dbReference type="GO" id="GO:0004725">
    <property type="term" value="F:protein tyrosine phosphatase activity"/>
    <property type="evidence" value="ECO:0007669"/>
    <property type="project" value="UniProtKB-EC"/>
</dbReference>
<dbReference type="SMART" id="SM00194">
    <property type="entry name" value="PTPc"/>
    <property type="match status" value="1"/>
</dbReference>
<evidence type="ECO:0000256" key="5">
    <source>
        <dbReference type="SAM" id="MobiDB-lite"/>
    </source>
</evidence>
<dbReference type="PROSITE" id="PS50056">
    <property type="entry name" value="TYR_PHOSPHATASE_2"/>
    <property type="match status" value="1"/>
</dbReference>
<dbReference type="EMBL" id="GECU01001100">
    <property type="protein sequence ID" value="JAT06607.1"/>
    <property type="molecule type" value="Transcribed_RNA"/>
</dbReference>